<comment type="similarity">
    <text evidence="1">Belongs to the glycosyltransferase 32 family.</text>
</comment>
<proteinExistence type="inferred from homology"/>
<feature type="region of interest" description="Disordered" evidence="2">
    <location>
        <begin position="298"/>
        <end position="323"/>
    </location>
</feature>
<dbReference type="GO" id="GO:0000136">
    <property type="term" value="C:mannan polymerase complex"/>
    <property type="evidence" value="ECO:0007669"/>
    <property type="project" value="TreeGrafter"/>
</dbReference>
<feature type="compositionally biased region" description="Basic and acidic residues" evidence="2">
    <location>
        <begin position="303"/>
        <end position="323"/>
    </location>
</feature>
<comment type="caution">
    <text evidence="3">The sequence shown here is derived from an EMBL/GenBank/DDBJ whole genome shotgun (WGS) entry which is preliminary data.</text>
</comment>
<dbReference type="InterPro" id="IPR007577">
    <property type="entry name" value="GlycoTrfase_DXD_sugar-bd_CS"/>
</dbReference>
<evidence type="ECO:0000256" key="2">
    <source>
        <dbReference type="SAM" id="MobiDB-lite"/>
    </source>
</evidence>
<dbReference type="PANTHER" id="PTHR31834">
    <property type="entry name" value="INITIATION-SPECIFIC ALPHA-1,6-MANNOSYLTRANSFERASE"/>
    <property type="match status" value="1"/>
</dbReference>
<dbReference type="Pfam" id="PF04488">
    <property type="entry name" value="Gly_transf_sug"/>
    <property type="match status" value="1"/>
</dbReference>
<accession>A0A2K3QMH8</accession>
<dbReference type="InterPro" id="IPR039367">
    <property type="entry name" value="Och1-like"/>
</dbReference>
<dbReference type="SUPFAM" id="SSF53448">
    <property type="entry name" value="Nucleotide-diphospho-sugar transferases"/>
    <property type="match status" value="1"/>
</dbReference>
<dbReference type="EMBL" id="NRSZ01000218">
    <property type="protein sequence ID" value="PNY28740.1"/>
    <property type="molecule type" value="Genomic_DNA"/>
</dbReference>
<dbReference type="Proteomes" id="UP000236621">
    <property type="component" value="Unassembled WGS sequence"/>
</dbReference>
<dbReference type="OrthoDB" id="4903369at2759"/>
<protein>
    <submittedName>
        <fullName evidence="3">Glycosyltransferase, DXD sugar-binding motif protein</fullName>
    </submittedName>
</protein>
<dbReference type="PANTHER" id="PTHR31834:SF8">
    <property type="entry name" value="TRANSFERASE, PUTATIVE (AFU_ORTHOLOGUE AFUA_6G14040)-RELATED"/>
    <property type="match status" value="1"/>
</dbReference>
<name>A0A2K3QMH8_9HYPO</name>
<dbReference type="GO" id="GO:0006487">
    <property type="term" value="P:protein N-linked glycosylation"/>
    <property type="evidence" value="ECO:0007669"/>
    <property type="project" value="TreeGrafter"/>
</dbReference>
<organism evidence="3 4">
    <name type="scientific">Tolypocladium capitatum</name>
    <dbReference type="NCBI Taxonomy" id="45235"/>
    <lineage>
        <taxon>Eukaryota</taxon>
        <taxon>Fungi</taxon>
        <taxon>Dikarya</taxon>
        <taxon>Ascomycota</taxon>
        <taxon>Pezizomycotina</taxon>
        <taxon>Sordariomycetes</taxon>
        <taxon>Hypocreomycetidae</taxon>
        <taxon>Hypocreales</taxon>
        <taxon>Ophiocordycipitaceae</taxon>
        <taxon>Tolypocladium</taxon>
    </lineage>
</organism>
<dbReference type="InterPro" id="IPR029044">
    <property type="entry name" value="Nucleotide-diphossugar_trans"/>
</dbReference>
<dbReference type="AlphaFoldDB" id="A0A2K3QMH8"/>
<sequence length="323" mass="35378">MAAKRLWAVVGVGIIVLVMNSRLQSRSYRMTTLNAIPSVPGTIPGIPGKIWQSAKDGTFTKDQQTIIDSWLLKNPNFQYELLTDQSAERYIVARYNETRPDIVALYTALSIPILRADLLRYLVLLSDGGIWSDIDVTCEVGVGHWLPSDTYHTAPNISLIVGLEFDMPSDEARPVYSQLTNWVFAARPGSPHLLYVVNSVVKGLYDIAAENGVQPSGITLDMISDVVDVTGPKIMTLSIVQSLGEMLGRTVDDRDIAGIKKPQLVGDVLVLPGAAFAALQNGFPKDQVQPLVSHHYAGSWKGPADEARERRKKIKEGEAKKAA</sequence>
<gene>
    <name evidence="3" type="ORF">TCAP_01341</name>
</gene>
<dbReference type="GO" id="GO:0000009">
    <property type="term" value="F:alpha-1,6-mannosyltransferase activity"/>
    <property type="evidence" value="ECO:0007669"/>
    <property type="project" value="InterPro"/>
</dbReference>
<reference evidence="3 4" key="1">
    <citation type="submission" date="2017-08" db="EMBL/GenBank/DDBJ databases">
        <title>Harnessing the power of phylogenomics to disentangle the directionality and signatures of interkingdom host jumping in the parasitic fungal genus Tolypocladium.</title>
        <authorList>
            <person name="Quandt C.A."/>
            <person name="Patterson W."/>
            <person name="Spatafora J.W."/>
        </authorList>
    </citation>
    <scope>NUCLEOTIDE SEQUENCE [LARGE SCALE GENOMIC DNA]</scope>
    <source>
        <strain evidence="3 4">CBS 113982</strain>
    </source>
</reference>
<keyword evidence="3" id="KW-0808">Transferase</keyword>
<dbReference type="Gene3D" id="3.90.550.20">
    <property type="match status" value="1"/>
</dbReference>
<evidence type="ECO:0000313" key="3">
    <source>
        <dbReference type="EMBL" id="PNY28740.1"/>
    </source>
</evidence>
<evidence type="ECO:0000256" key="1">
    <source>
        <dbReference type="ARBA" id="ARBA00009003"/>
    </source>
</evidence>
<keyword evidence="4" id="KW-1185">Reference proteome</keyword>
<evidence type="ECO:0000313" key="4">
    <source>
        <dbReference type="Proteomes" id="UP000236621"/>
    </source>
</evidence>